<dbReference type="GO" id="GO:0019682">
    <property type="term" value="P:glyceraldehyde-3-phosphate metabolic process"/>
    <property type="evidence" value="ECO:0007669"/>
    <property type="project" value="UniProtKB-ARBA"/>
</dbReference>
<dbReference type="PANTHER" id="PTHR43195">
    <property type="entry name" value="TRANSKETOLASE"/>
    <property type="match status" value="1"/>
</dbReference>
<dbReference type="PATRIC" id="fig|1619039.3.peg.219"/>
<dbReference type="GO" id="GO:0005737">
    <property type="term" value="C:cytoplasm"/>
    <property type="evidence" value="ECO:0007669"/>
    <property type="project" value="UniProtKB-ARBA"/>
</dbReference>
<dbReference type="InterPro" id="IPR009014">
    <property type="entry name" value="Transketo_C/PFOR_II"/>
</dbReference>
<dbReference type="Pfam" id="PF02779">
    <property type="entry name" value="Transket_pyr"/>
    <property type="match status" value="1"/>
</dbReference>
<comment type="similarity">
    <text evidence="5">Belongs to the transketolase family.</text>
</comment>
<dbReference type="NCBIfam" id="NF004559">
    <property type="entry name" value="PRK05899.2-5"/>
    <property type="match status" value="1"/>
</dbReference>
<dbReference type="InterPro" id="IPR005474">
    <property type="entry name" value="Transketolase_N"/>
</dbReference>
<dbReference type="PROSITE" id="PS00801">
    <property type="entry name" value="TRANSKETOLASE_1"/>
    <property type="match status" value="1"/>
</dbReference>
<dbReference type="InterPro" id="IPR005475">
    <property type="entry name" value="Transketolase-like_Pyr-bd"/>
</dbReference>
<sequence>MKQLQNLSKLIRYYIIEATTKAGSGHLTSSLSATDLMTVLFFGGVLRFDADNPQNPANDHVIFSKGHAAPLLYSLWTAAGKVSEAELLTLRQFGSTLEGHPTMRFPYTEAATGSLGQGLSVGVGLALSAKYVDKSSARTFVLLGDSEMSEGSVWEALQIASYYKLDNLVAILDVNRLGQRGETMSGHNLAVYQKRLKSFGWETIVVDGHNLNKISAGFMRSLKTKGRPIAIIAKTIKGKGVKMVENKNGWHGKPLSSEEAQTALKDLGVVDKKLKGLIIKPKETSKKTVLSAGTKKNLSVSYKLGEKKATRQAYGESLVKIFPQHPEIVVLDAEVSNSTYSEIFKNEYPKRFFEMFIAEQNMVGTAVGFSRVGFIPFVSTFAAFFSRAFDQIRMARYSEANIKFCGSHAGVSIGEDGVSQMGLEDIALFRSILDSVVLYPADAVATEKLVIAMTEQKGLAYLRTTRSATEVIYSEKEEFIIGGSKVLRTAGASDVITLIGAGITVFECLKAQEILQKEGINARVIDLYSIKPLDSKTLIKAAQETKALVVVEDHYEAGGIGEAVRSALGDLAGKVISLAVHKMPQSGKPTELLDYEDISSKAIMERVKLIIK</sequence>
<dbReference type="CDD" id="cd02012">
    <property type="entry name" value="TPP_TK"/>
    <property type="match status" value="1"/>
</dbReference>
<dbReference type="AlphaFoldDB" id="A0A0G1A948"/>
<dbReference type="InterPro" id="IPR051424">
    <property type="entry name" value="Transketolase-like"/>
</dbReference>
<evidence type="ECO:0000256" key="6">
    <source>
        <dbReference type="ARBA" id="ARBA00011738"/>
    </source>
</evidence>
<evidence type="ECO:0000256" key="9">
    <source>
        <dbReference type="ARBA" id="ARBA00022723"/>
    </source>
</evidence>
<dbReference type="Gene3D" id="3.40.50.970">
    <property type="match status" value="2"/>
</dbReference>
<dbReference type="SUPFAM" id="SSF52922">
    <property type="entry name" value="TK C-terminal domain-like"/>
    <property type="match status" value="1"/>
</dbReference>
<dbReference type="GO" id="GO:0046872">
    <property type="term" value="F:metal ion binding"/>
    <property type="evidence" value="ECO:0007669"/>
    <property type="project" value="UniProtKB-KW"/>
</dbReference>
<comment type="cofactor">
    <cofactor evidence="2">
        <name>Mn(2+)</name>
        <dbReference type="ChEBI" id="CHEBI:29035"/>
    </cofactor>
</comment>
<keyword evidence="9" id="KW-0479">Metal-binding</keyword>
<dbReference type="InterPro" id="IPR049557">
    <property type="entry name" value="Transketolase_CS"/>
</dbReference>
<evidence type="ECO:0000256" key="11">
    <source>
        <dbReference type="ARBA" id="ARBA00022842"/>
    </source>
</evidence>
<dbReference type="SMART" id="SM00861">
    <property type="entry name" value="Transket_pyr"/>
    <property type="match status" value="1"/>
</dbReference>
<comment type="caution">
    <text evidence="14">The sequence shown here is derived from an EMBL/GenBank/DDBJ whole genome shotgun (WGS) entry which is preliminary data.</text>
</comment>
<dbReference type="PANTHER" id="PTHR43195:SF1">
    <property type="entry name" value="FI06132P-RELATED"/>
    <property type="match status" value="1"/>
</dbReference>
<organism evidence="14 15">
    <name type="scientific">Candidatus Magasanikbacteria bacterium GW2011_GWA2_42_32</name>
    <dbReference type="NCBI Taxonomy" id="1619039"/>
    <lineage>
        <taxon>Bacteria</taxon>
        <taxon>Candidatus Magasanikiibacteriota</taxon>
    </lineage>
</organism>
<evidence type="ECO:0000256" key="1">
    <source>
        <dbReference type="ARBA" id="ARBA00001913"/>
    </source>
</evidence>
<name>A0A0G1A948_9BACT</name>
<evidence type="ECO:0000256" key="5">
    <source>
        <dbReference type="ARBA" id="ARBA00007131"/>
    </source>
</evidence>
<dbReference type="CDD" id="cd07033">
    <property type="entry name" value="TPP_PYR_DXS_TK_like"/>
    <property type="match status" value="1"/>
</dbReference>
<evidence type="ECO:0000256" key="7">
    <source>
        <dbReference type="ARBA" id="ARBA00016662"/>
    </source>
</evidence>
<dbReference type="InterPro" id="IPR033248">
    <property type="entry name" value="Transketolase_C"/>
</dbReference>
<evidence type="ECO:0000313" key="15">
    <source>
        <dbReference type="Proteomes" id="UP000034837"/>
    </source>
</evidence>
<dbReference type="Pfam" id="PF00456">
    <property type="entry name" value="Transketolase_N"/>
    <property type="match status" value="1"/>
</dbReference>
<dbReference type="SUPFAM" id="SSF52518">
    <property type="entry name" value="Thiamin diphosphate-binding fold (THDP-binding)"/>
    <property type="match status" value="2"/>
</dbReference>
<proteinExistence type="inferred from homology"/>
<feature type="domain" description="Transketolase-like pyrimidine-binding" evidence="13">
    <location>
        <begin position="308"/>
        <end position="471"/>
    </location>
</feature>
<dbReference type="GO" id="GO:0004802">
    <property type="term" value="F:transketolase activity"/>
    <property type="evidence" value="ECO:0007669"/>
    <property type="project" value="TreeGrafter"/>
</dbReference>
<dbReference type="InterPro" id="IPR029061">
    <property type="entry name" value="THDP-binding"/>
</dbReference>
<keyword evidence="10" id="KW-0106">Calcium</keyword>
<evidence type="ECO:0000256" key="12">
    <source>
        <dbReference type="ARBA" id="ARBA00023052"/>
    </source>
</evidence>
<dbReference type="Pfam" id="PF02780">
    <property type="entry name" value="Transketolase_C"/>
    <property type="match status" value="1"/>
</dbReference>
<protein>
    <recommendedName>
        <fullName evidence="7">Transketolase</fullName>
    </recommendedName>
</protein>
<accession>A0A0G1A948</accession>
<dbReference type="EMBL" id="LCDO01000001">
    <property type="protein sequence ID" value="KKS57570.1"/>
    <property type="molecule type" value="Genomic_DNA"/>
</dbReference>
<dbReference type="FunFam" id="3.40.50.970:FF:000129">
    <property type="entry name" value="Transketolase"/>
    <property type="match status" value="1"/>
</dbReference>
<comment type="cofactor">
    <cofactor evidence="3">
        <name>Mg(2+)</name>
        <dbReference type="ChEBI" id="CHEBI:18420"/>
    </cofactor>
</comment>
<keyword evidence="12" id="KW-0786">Thiamine pyrophosphate</keyword>
<reference evidence="14 15" key="1">
    <citation type="journal article" date="2015" name="Nature">
        <title>rRNA introns, odd ribosomes, and small enigmatic genomes across a large radiation of phyla.</title>
        <authorList>
            <person name="Brown C.T."/>
            <person name="Hug L.A."/>
            <person name="Thomas B.C."/>
            <person name="Sharon I."/>
            <person name="Castelle C.J."/>
            <person name="Singh A."/>
            <person name="Wilkins M.J."/>
            <person name="Williams K.H."/>
            <person name="Banfield J.F."/>
        </authorList>
    </citation>
    <scope>NUCLEOTIDE SEQUENCE [LARGE SCALE GENOMIC DNA]</scope>
</reference>
<comment type="cofactor">
    <cofactor evidence="1">
        <name>Ca(2+)</name>
        <dbReference type="ChEBI" id="CHEBI:29108"/>
    </cofactor>
</comment>
<keyword evidence="8" id="KW-0808">Transferase</keyword>
<evidence type="ECO:0000256" key="8">
    <source>
        <dbReference type="ARBA" id="ARBA00022679"/>
    </source>
</evidence>
<evidence type="ECO:0000259" key="13">
    <source>
        <dbReference type="SMART" id="SM00861"/>
    </source>
</evidence>
<evidence type="ECO:0000256" key="4">
    <source>
        <dbReference type="ARBA" id="ARBA00001964"/>
    </source>
</evidence>
<comment type="subunit">
    <text evidence="6">Homodimer.</text>
</comment>
<keyword evidence="11" id="KW-0460">Magnesium</keyword>
<evidence type="ECO:0000256" key="3">
    <source>
        <dbReference type="ARBA" id="ARBA00001946"/>
    </source>
</evidence>
<evidence type="ECO:0000256" key="10">
    <source>
        <dbReference type="ARBA" id="ARBA00022837"/>
    </source>
</evidence>
<comment type="cofactor">
    <cofactor evidence="4">
        <name>thiamine diphosphate</name>
        <dbReference type="ChEBI" id="CHEBI:58937"/>
    </cofactor>
</comment>
<dbReference type="Proteomes" id="UP000034837">
    <property type="component" value="Unassembled WGS sequence"/>
</dbReference>
<evidence type="ECO:0000313" key="14">
    <source>
        <dbReference type="EMBL" id="KKS57570.1"/>
    </source>
</evidence>
<evidence type="ECO:0000256" key="2">
    <source>
        <dbReference type="ARBA" id="ARBA00001936"/>
    </source>
</evidence>
<dbReference type="Gene3D" id="3.40.50.920">
    <property type="match status" value="1"/>
</dbReference>
<gene>
    <name evidence="14" type="ORF">UV20_C0001G0210</name>
</gene>
<dbReference type="GO" id="GO:0030976">
    <property type="term" value="F:thiamine pyrophosphate binding"/>
    <property type="evidence" value="ECO:0007669"/>
    <property type="project" value="TreeGrafter"/>
</dbReference>